<dbReference type="Pfam" id="PF00420">
    <property type="entry name" value="Oxidored_q2"/>
    <property type="match status" value="1"/>
</dbReference>
<organism evidence="6 7">
    <name type="scientific">Stutzerimonas chloritidismutans</name>
    <name type="common">Pseudomonas chloritidismutans</name>
    <dbReference type="NCBI Taxonomy" id="203192"/>
    <lineage>
        <taxon>Bacteria</taxon>
        <taxon>Pseudomonadati</taxon>
        <taxon>Pseudomonadota</taxon>
        <taxon>Gammaproteobacteria</taxon>
        <taxon>Pseudomonadales</taxon>
        <taxon>Pseudomonadaceae</taxon>
        <taxon>Stutzerimonas</taxon>
    </lineage>
</organism>
<dbReference type="InterPro" id="IPR039428">
    <property type="entry name" value="NUOK/Mnh_C1-like"/>
</dbReference>
<name>A0ABU9MCY3_STUCH</name>
<evidence type="ECO:0000256" key="4">
    <source>
        <dbReference type="ARBA" id="ARBA00023136"/>
    </source>
</evidence>
<evidence type="ECO:0000256" key="3">
    <source>
        <dbReference type="ARBA" id="ARBA00022989"/>
    </source>
</evidence>
<dbReference type="EMBL" id="JBCFXD010000016">
    <property type="protein sequence ID" value="MEL7560965.1"/>
    <property type="molecule type" value="Genomic_DNA"/>
</dbReference>
<dbReference type="GO" id="GO:0050136">
    <property type="term" value="F:NADH dehydrogenase (quinone) (non-electrogenic) activity"/>
    <property type="evidence" value="ECO:0007669"/>
    <property type="project" value="UniProtKB-EC"/>
</dbReference>
<dbReference type="EC" id="1.6.5.9" evidence="6"/>
<gene>
    <name evidence="6" type="ORF">AAGW23_19180</name>
</gene>
<reference evidence="6 7" key="1">
    <citation type="submission" date="2024-04" db="EMBL/GenBank/DDBJ databases">
        <title>Draft Genome Sequence of Isolates Cultured from Underwater Hawaii Seamounts in the North Pacific Ocean.</title>
        <authorList>
            <person name="Sharma I."/>
            <person name="Darden B."/>
            <person name="Creggett J."/>
            <person name="Taylor S."/>
            <person name="Grant M.P."/>
            <person name="Scott J."/>
            <person name="Attles S."/>
            <person name="Walker S."/>
            <person name="Johnson G."/>
            <person name="St. Cloud C."/>
        </authorList>
    </citation>
    <scope>NUCLEOTIDE SEQUENCE [LARGE SCALE GENOMIC DNA]</scope>
    <source>
        <strain evidence="6 7">03GJ23</strain>
    </source>
</reference>
<keyword evidence="4 5" id="KW-0472">Membrane</keyword>
<accession>A0ABU9MCY3</accession>
<keyword evidence="6" id="KW-0560">Oxidoreductase</keyword>
<protein>
    <submittedName>
        <fullName evidence="6">NADH-quinone oxidoreductase subunit K</fullName>
        <ecNumber evidence="6">1.6.5.9</ecNumber>
    </submittedName>
</protein>
<feature type="transmembrane region" description="Helical" evidence="5">
    <location>
        <begin position="32"/>
        <end position="53"/>
    </location>
</feature>
<feature type="transmembrane region" description="Helical" evidence="5">
    <location>
        <begin position="59"/>
        <end position="79"/>
    </location>
</feature>
<evidence type="ECO:0000313" key="6">
    <source>
        <dbReference type="EMBL" id="MEL7560965.1"/>
    </source>
</evidence>
<evidence type="ECO:0000256" key="1">
    <source>
        <dbReference type="ARBA" id="ARBA00004141"/>
    </source>
</evidence>
<dbReference type="Proteomes" id="UP001467669">
    <property type="component" value="Unassembled WGS sequence"/>
</dbReference>
<sequence length="101" mass="10786">MTSSLFWMVIGAALWLLGLHGLLTLRQALRRIIAFNLMGSGVFLVMIALATRSQPSDPLLVALVVTGLVVAISATALALRLASVAHGSQPQSQEQQQKPRP</sequence>
<dbReference type="RefSeq" id="WP_342407891.1">
    <property type="nucleotide sequence ID" value="NZ_JBCFXD010000016.1"/>
</dbReference>
<feature type="transmembrane region" description="Helical" evidence="5">
    <location>
        <begin position="6"/>
        <end position="25"/>
    </location>
</feature>
<evidence type="ECO:0000256" key="2">
    <source>
        <dbReference type="ARBA" id="ARBA00022692"/>
    </source>
</evidence>
<dbReference type="Gene3D" id="1.10.287.3510">
    <property type="match status" value="1"/>
</dbReference>
<keyword evidence="7" id="KW-1185">Reference proteome</keyword>
<comment type="subcellular location">
    <subcellularLocation>
        <location evidence="1">Membrane</location>
        <topology evidence="1">Multi-pass membrane protein</topology>
    </subcellularLocation>
</comment>
<keyword evidence="2 5" id="KW-0812">Transmembrane</keyword>
<evidence type="ECO:0000256" key="5">
    <source>
        <dbReference type="SAM" id="Phobius"/>
    </source>
</evidence>
<keyword evidence="3 5" id="KW-1133">Transmembrane helix</keyword>
<comment type="caution">
    <text evidence="6">The sequence shown here is derived from an EMBL/GenBank/DDBJ whole genome shotgun (WGS) entry which is preliminary data.</text>
</comment>
<proteinExistence type="predicted"/>
<evidence type="ECO:0000313" key="7">
    <source>
        <dbReference type="Proteomes" id="UP001467669"/>
    </source>
</evidence>